<organism evidence="10 11">
    <name type="scientific">Hippocampus comes</name>
    <name type="common">Tiger tail seahorse</name>
    <dbReference type="NCBI Taxonomy" id="109280"/>
    <lineage>
        <taxon>Eukaryota</taxon>
        <taxon>Metazoa</taxon>
        <taxon>Chordata</taxon>
        <taxon>Craniata</taxon>
        <taxon>Vertebrata</taxon>
        <taxon>Euteleostomi</taxon>
        <taxon>Actinopterygii</taxon>
        <taxon>Neopterygii</taxon>
        <taxon>Teleostei</taxon>
        <taxon>Neoteleostei</taxon>
        <taxon>Acanthomorphata</taxon>
        <taxon>Syngnathiaria</taxon>
        <taxon>Syngnathiformes</taxon>
        <taxon>Syngnathoidei</taxon>
        <taxon>Syngnathidae</taxon>
        <taxon>Hippocampus</taxon>
    </lineage>
</organism>
<feature type="signal peptide" evidence="9">
    <location>
        <begin position="1"/>
        <end position="28"/>
    </location>
</feature>
<reference evidence="10" key="2">
    <citation type="submission" date="2025-09" db="UniProtKB">
        <authorList>
            <consortium name="Ensembl"/>
        </authorList>
    </citation>
    <scope>IDENTIFICATION</scope>
</reference>
<reference evidence="10" key="1">
    <citation type="submission" date="2025-08" db="UniProtKB">
        <authorList>
            <consortium name="Ensembl"/>
        </authorList>
    </citation>
    <scope>IDENTIFICATION</scope>
</reference>
<accession>A0A3Q2Z372</accession>
<proteinExistence type="predicted"/>
<dbReference type="InterPro" id="IPR046354">
    <property type="entry name" value="SPACA4/Bouncer"/>
</dbReference>
<keyword evidence="2" id="KW-1003">Cell membrane</keyword>
<keyword evidence="11" id="KW-1185">Reference proteome</keyword>
<dbReference type="GO" id="GO:0005886">
    <property type="term" value="C:plasma membrane"/>
    <property type="evidence" value="ECO:0007669"/>
    <property type="project" value="UniProtKB-SubCell"/>
</dbReference>
<evidence type="ECO:0000256" key="7">
    <source>
        <dbReference type="ARBA" id="ARBA00023180"/>
    </source>
</evidence>
<keyword evidence="5" id="KW-0472">Membrane</keyword>
<keyword evidence="4 9" id="KW-0732">Signal</keyword>
<evidence type="ECO:0000313" key="11">
    <source>
        <dbReference type="Proteomes" id="UP000264820"/>
    </source>
</evidence>
<evidence type="ECO:0008006" key="12">
    <source>
        <dbReference type="Google" id="ProtNLM"/>
    </source>
</evidence>
<dbReference type="Ensembl" id="ENSHCOT00000020722.1">
    <property type="protein sequence ID" value="ENSHCOP00000025997.1"/>
    <property type="gene ID" value="ENSHCOG00000016566.1"/>
</dbReference>
<evidence type="ECO:0000256" key="1">
    <source>
        <dbReference type="ARBA" id="ARBA00004609"/>
    </source>
</evidence>
<evidence type="ECO:0000256" key="9">
    <source>
        <dbReference type="SAM" id="SignalP"/>
    </source>
</evidence>
<dbReference type="PANTHER" id="PTHR47613">
    <property type="entry name" value="SPERM ACROSOME MEMBRANE-ASSOCIATED PROTEIN 4"/>
    <property type="match status" value="1"/>
</dbReference>
<keyword evidence="8" id="KW-0449">Lipoprotein</keyword>
<evidence type="ECO:0000256" key="4">
    <source>
        <dbReference type="ARBA" id="ARBA00022729"/>
    </source>
</evidence>
<evidence type="ECO:0000256" key="3">
    <source>
        <dbReference type="ARBA" id="ARBA00022622"/>
    </source>
</evidence>
<dbReference type="AlphaFoldDB" id="A0A3Q2Z372"/>
<feature type="chain" id="PRO_5018768488" description="UPAR/Ly6 domain-containing protein" evidence="9">
    <location>
        <begin position="29"/>
        <end position="128"/>
    </location>
</feature>
<evidence type="ECO:0000256" key="8">
    <source>
        <dbReference type="ARBA" id="ARBA00023288"/>
    </source>
</evidence>
<dbReference type="GO" id="GO:0035036">
    <property type="term" value="P:sperm-egg recognition"/>
    <property type="evidence" value="ECO:0007669"/>
    <property type="project" value="TreeGrafter"/>
</dbReference>
<keyword evidence="3" id="KW-0336">GPI-anchor</keyword>
<keyword evidence="6" id="KW-1015">Disulfide bond</keyword>
<dbReference type="GO" id="GO:0098552">
    <property type="term" value="C:side of membrane"/>
    <property type="evidence" value="ECO:0007669"/>
    <property type="project" value="UniProtKB-KW"/>
</dbReference>
<protein>
    <recommendedName>
        <fullName evidence="12">UPAR/Ly6 domain-containing protein</fullName>
    </recommendedName>
</protein>
<sequence>ARECGSLGKKASTFRLLFVSHMTSAVLCSPSGCVYQEENEVRLFFKIQDPHLAYYGVVHVLSAQGCVDARLCGNRLSVSHMGVEYRLRHSCCCKDKCNMTPTSQDVLKMLLGVLTEKGENATPLSVSK</sequence>
<dbReference type="GeneTree" id="ENSGT00940000176894"/>
<dbReference type="Proteomes" id="UP000264820">
    <property type="component" value="Unplaced"/>
</dbReference>
<evidence type="ECO:0000313" key="10">
    <source>
        <dbReference type="Ensembl" id="ENSHCOP00000025997.1"/>
    </source>
</evidence>
<dbReference type="PANTHER" id="PTHR47613:SF1">
    <property type="entry name" value="SPERM ACROSOME MEMBRANE-ASSOCIATED PROTEIN 4"/>
    <property type="match status" value="1"/>
</dbReference>
<evidence type="ECO:0000256" key="6">
    <source>
        <dbReference type="ARBA" id="ARBA00023157"/>
    </source>
</evidence>
<comment type="subcellular location">
    <subcellularLocation>
        <location evidence="1">Cell membrane</location>
        <topology evidence="1">Lipid-anchor</topology>
        <topology evidence="1">GPI-anchor</topology>
    </subcellularLocation>
</comment>
<name>A0A3Q2Z372_HIPCM</name>
<evidence type="ECO:0000256" key="5">
    <source>
        <dbReference type="ARBA" id="ARBA00023136"/>
    </source>
</evidence>
<keyword evidence="7" id="KW-0325">Glycoprotein</keyword>
<evidence type="ECO:0000256" key="2">
    <source>
        <dbReference type="ARBA" id="ARBA00022475"/>
    </source>
</evidence>